<dbReference type="InterPro" id="IPR010280">
    <property type="entry name" value="U5_MeTrfase_fam"/>
</dbReference>
<dbReference type="PROSITE" id="PS51687">
    <property type="entry name" value="SAM_MT_RNA_M5U"/>
    <property type="match status" value="1"/>
</dbReference>
<dbReference type="Gene3D" id="2.40.50.1070">
    <property type="match status" value="1"/>
</dbReference>
<dbReference type="InterPro" id="IPR029063">
    <property type="entry name" value="SAM-dependent_MTases_sf"/>
</dbReference>
<dbReference type="PROSITE" id="PS01231">
    <property type="entry name" value="TRMA_2"/>
    <property type="match status" value="1"/>
</dbReference>
<dbReference type="InterPro" id="IPR002792">
    <property type="entry name" value="TRAM_dom"/>
</dbReference>
<evidence type="ECO:0000256" key="2">
    <source>
        <dbReference type="ARBA" id="ARBA00022603"/>
    </source>
</evidence>
<dbReference type="InterPro" id="IPR012340">
    <property type="entry name" value="NA-bd_OB-fold"/>
</dbReference>
<feature type="binding site" evidence="6">
    <location>
        <position position="297"/>
    </location>
    <ligand>
        <name>S-adenosyl-L-methionine</name>
        <dbReference type="ChEBI" id="CHEBI:59789"/>
    </ligand>
</feature>
<gene>
    <name evidence="9" type="ORF">ACFOND_15135</name>
</gene>
<feature type="binding site" evidence="6">
    <location>
        <position position="276"/>
    </location>
    <ligand>
        <name>S-adenosyl-L-methionine</name>
        <dbReference type="ChEBI" id="CHEBI:59789"/>
    </ligand>
</feature>
<keyword evidence="5" id="KW-0411">Iron-sulfur</keyword>
<feature type="active site" description="Nucleophile" evidence="6">
    <location>
        <position position="372"/>
    </location>
</feature>
<dbReference type="RefSeq" id="WP_290282405.1">
    <property type="nucleotide sequence ID" value="NZ_JAUFQI010000001.1"/>
</dbReference>
<proteinExistence type="inferred from homology"/>
<evidence type="ECO:0000256" key="6">
    <source>
        <dbReference type="PROSITE-ProRule" id="PRU01024"/>
    </source>
</evidence>
<comment type="similarity">
    <text evidence="6">Belongs to the class I-like SAM-binding methyltransferase superfamily. RNA M5U methyltransferase family.</text>
</comment>
<reference evidence="10" key="1">
    <citation type="journal article" date="2019" name="Int. J. Syst. Evol. Microbiol.">
        <title>The Global Catalogue of Microorganisms (GCM) 10K type strain sequencing project: providing services to taxonomists for standard genome sequencing and annotation.</title>
        <authorList>
            <consortium name="The Broad Institute Genomics Platform"/>
            <consortium name="The Broad Institute Genome Sequencing Center for Infectious Disease"/>
            <person name="Wu L."/>
            <person name="Ma J."/>
        </authorList>
    </citation>
    <scope>NUCLEOTIDE SEQUENCE [LARGE SCALE GENOMIC DNA]</scope>
    <source>
        <strain evidence="10">CECT 8288</strain>
    </source>
</reference>
<evidence type="ECO:0000256" key="4">
    <source>
        <dbReference type="ARBA" id="ARBA00022691"/>
    </source>
</evidence>
<keyword evidence="1" id="KW-0004">4Fe-4S</keyword>
<feature type="binding site" evidence="6">
    <location>
        <position position="247"/>
    </location>
    <ligand>
        <name>S-adenosyl-L-methionine</name>
        <dbReference type="ChEBI" id="CHEBI:59789"/>
    </ligand>
</feature>
<feature type="binding site" evidence="6">
    <location>
        <position position="345"/>
    </location>
    <ligand>
        <name>S-adenosyl-L-methionine</name>
        <dbReference type="ChEBI" id="CHEBI:59789"/>
    </ligand>
</feature>
<accession>A0ABV7WVH3</accession>
<dbReference type="PROSITE" id="PS50926">
    <property type="entry name" value="TRAM"/>
    <property type="match status" value="1"/>
</dbReference>
<dbReference type="SUPFAM" id="SSF50249">
    <property type="entry name" value="Nucleic acid-binding proteins"/>
    <property type="match status" value="1"/>
</dbReference>
<dbReference type="InterPro" id="IPR030391">
    <property type="entry name" value="MeTrfase_TrmA_CS"/>
</dbReference>
<dbReference type="EMBL" id="JBHRYN010000060">
    <property type="protein sequence ID" value="MFC3702967.1"/>
    <property type="molecule type" value="Genomic_DNA"/>
</dbReference>
<keyword evidence="4 6" id="KW-0949">S-adenosyl-L-methionine</keyword>
<dbReference type="Proteomes" id="UP001595710">
    <property type="component" value="Unassembled WGS sequence"/>
</dbReference>
<organism evidence="9 10">
    <name type="scientific">Reinekea marina</name>
    <dbReference type="NCBI Taxonomy" id="1310421"/>
    <lineage>
        <taxon>Bacteria</taxon>
        <taxon>Pseudomonadati</taxon>
        <taxon>Pseudomonadota</taxon>
        <taxon>Gammaproteobacteria</taxon>
        <taxon>Oceanospirillales</taxon>
        <taxon>Saccharospirillaceae</taxon>
        <taxon>Reinekea</taxon>
    </lineage>
</organism>
<evidence type="ECO:0000256" key="7">
    <source>
        <dbReference type="PROSITE-ProRule" id="PRU10015"/>
    </source>
</evidence>
<keyword evidence="3 6" id="KW-0808">Transferase</keyword>
<dbReference type="PROSITE" id="PS01230">
    <property type="entry name" value="TRMA_1"/>
    <property type="match status" value="1"/>
</dbReference>
<comment type="caution">
    <text evidence="9">The sequence shown here is derived from an EMBL/GenBank/DDBJ whole genome shotgun (WGS) entry which is preliminary data.</text>
</comment>
<dbReference type="Gene3D" id="2.40.50.140">
    <property type="entry name" value="Nucleic acid-binding proteins"/>
    <property type="match status" value="1"/>
</dbReference>
<keyword evidence="1" id="KW-0479">Metal-binding</keyword>
<name>A0ABV7WVH3_9GAMM</name>
<evidence type="ECO:0000313" key="9">
    <source>
        <dbReference type="EMBL" id="MFC3702967.1"/>
    </source>
</evidence>
<dbReference type="Pfam" id="PF01938">
    <property type="entry name" value="TRAM"/>
    <property type="match status" value="1"/>
</dbReference>
<dbReference type="Gene3D" id="3.40.50.150">
    <property type="entry name" value="Vaccinia Virus protein VP39"/>
    <property type="match status" value="1"/>
</dbReference>
<keyword evidence="2 6" id="KW-0489">Methyltransferase</keyword>
<protein>
    <submittedName>
        <fullName evidence="9">TRAM domain-containing protein</fullName>
    </submittedName>
</protein>
<sequence length="417" mass="46261">MRNSRRSPKKANLPAPFELTIDRYSHDGRGIGIHQGRVVMVSNAMPGEQVQVKLEQANTKLWQGKAVKHFTQSDRRQQPTCQYYGECGGCVLQHVPVSDQVALKQSALEDHLRRNKVPHDALAEPISIEKVAYRHRARFQVSKKGEVGFFNVKGNRIVPISQCAVVVPAINDALIIVKREAPLEGVKQLELVIDDTDQLGISVVEGSGASKSALAQWGEQQGWVSQAPLQYRSAGAQTWAKPGSFTQVNRRVNTAMIEQAKAWLDLDVSDRVLDLFCGNGNVSLPFAKNVEAILGLEANQEAIDMAMNSEQANQQTRYCVANLFTSPLKDIPEIAQFNPTAVILDPPRAGAEAVVKNMNTLPTVQKILYISCDPATLARDIAELIHDKWHLRKVGVMDMFPHTRHIESMALLEKKKK</sequence>
<evidence type="ECO:0000256" key="5">
    <source>
        <dbReference type="ARBA" id="ARBA00023014"/>
    </source>
</evidence>
<dbReference type="PANTHER" id="PTHR11061">
    <property type="entry name" value="RNA M5U METHYLTRANSFERASE"/>
    <property type="match status" value="1"/>
</dbReference>
<dbReference type="InterPro" id="IPR030390">
    <property type="entry name" value="MeTrfase_TrmA_AS"/>
</dbReference>
<keyword evidence="10" id="KW-1185">Reference proteome</keyword>
<dbReference type="SUPFAM" id="SSF53335">
    <property type="entry name" value="S-adenosyl-L-methionine-dependent methyltransferases"/>
    <property type="match status" value="1"/>
</dbReference>
<dbReference type="PANTHER" id="PTHR11061:SF49">
    <property type="entry name" value="23S RRNA (URACIL(1939)-C(5))-METHYLTRANSFERASE RLMD"/>
    <property type="match status" value="1"/>
</dbReference>
<evidence type="ECO:0000256" key="3">
    <source>
        <dbReference type="ARBA" id="ARBA00022679"/>
    </source>
</evidence>
<feature type="active site" evidence="7">
    <location>
        <position position="372"/>
    </location>
</feature>
<evidence type="ECO:0000313" key="10">
    <source>
        <dbReference type="Proteomes" id="UP001595710"/>
    </source>
</evidence>
<dbReference type="CDD" id="cd02440">
    <property type="entry name" value="AdoMet_MTases"/>
    <property type="match status" value="1"/>
</dbReference>
<evidence type="ECO:0000256" key="1">
    <source>
        <dbReference type="ARBA" id="ARBA00022485"/>
    </source>
</evidence>
<keyword evidence="1" id="KW-0408">Iron</keyword>
<dbReference type="Pfam" id="PF05958">
    <property type="entry name" value="tRNA_U5-meth_tr"/>
    <property type="match status" value="1"/>
</dbReference>
<feature type="domain" description="TRAM" evidence="8">
    <location>
        <begin position="10"/>
        <end position="68"/>
    </location>
</feature>
<evidence type="ECO:0000259" key="8">
    <source>
        <dbReference type="PROSITE" id="PS50926"/>
    </source>
</evidence>